<dbReference type="OrthoDB" id="9803416at2"/>
<keyword evidence="5 6" id="KW-0472">Membrane</keyword>
<dbReference type="SUPFAM" id="SSF143865">
    <property type="entry name" value="CorA soluble domain-like"/>
    <property type="match status" value="1"/>
</dbReference>
<dbReference type="Proteomes" id="UP000283387">
    <property type="component" value="Unassembled WGS sequence"/>
</dbReference>
<protein>
    <submittedName>
        <fullName evidence="7">Magnesium transporter</fullName>
    </submittedName>
</protein>
<dbReference type="Pfam" id="PF01544">
    <property type="entry name" value="CorA"/>
    <property type="match status" value="1"/>
</dbReference>
<dbReference type="InterPro" id="IPR045861">
    <property type="entry name" value="CorA_cytoplasmic_dom"/>
</dbReference>
<organism evidence="7 8">
    <name type="scientific">Mangrovibacterium diazotrophicum</name>
    <dbReference type="NCBI Taxonomy" id="1261403"/>
    <lineage>
        <taxon>Bacteria</taxon>
        <taxon>Pseudomonadati</taxon>
        <taxon>Bacteroidota</taxon>
        <taxon>Bacteroidia</taxon>
        <taxon>Marinilabiliales</taxon>
        <taxon>Prolixibacteraceae</taxon>
        <taxon>Mangrovibacterium</taxon>
    </lineage>
</organism>
<dbReference type="PANTHER" id="PTHR47891:SF2">
    <property type="entry name" value="MAGNESIUM AND COBALT TRANSPORTER"/>
    <property type="match status" value="1"/>
</dbReference>
<evidence type="ECO:0000313" key="8">
    <source>
        <dbReference type="Proteomes" id="UP000283387"/>
    </source>
</evidence>
<dbReference type="Gene3D" id="3.30.460.20">
    <property type="entry name" value="CorA soluble domain-like"/>
    <property type="match status" value="1"/>
</dbReference>
<evidence type="ECO:0000256" key="1">
    <source>
        <dbReference type="ARBA" id="ARBA00004141"/>
    </source>
</evidence>
<accession>A0A419VUJ5</accession>
<proteinExistence type="inferred from homology"/>
<evidence type="ECO:0000256" key="4">
    <source>
        <dbReference type="ARBA" id="ARBA00022989"/>
    </source>
</evidence>
<evidence type="ECO:0000313" key="7">
    <source>
        <dbReference type="EMBL" id="RKD85067.1"/>
    </source>
</evidence>
<gene>
    <name evidence="7" type="ORF">BC643_4586</name>
</gene>
<evidence type="ECO:0000256" key="2">
    <source>
        <dbReference type="ARBA" id="ARBA00009765"/>
    </source>
</evidence>
<dbReference type="AlphaFoldDB" id="A0A419VUJ5"/>
<evidence type="ECO:0000256" key="5">
    <source>
        <dbReference type="ARBA" id="ARBA00023136"/>
    </source>
</evidence>
<comment type="similarity">
    <text evidence="2">Belongs to the CorA metal ion transporter (MIT) (TC 1.A.35) family.</text>
</comment>
<reference evidence="7 8" key="1">
    <citation type="submission" date="2018-09" db="EMBL/GenBank/DDBJ databases">
        <title>Genomic Encyclopedia of Archaeal and Bacterial Type Strains, Phase II (KMG-II): from individual species to whole genera.</title>
        <authorList>
            <person name="Goeker M."/>
        </authorList>
    </citation>
    <scope>NUCLEOTIDE SEQUENCE [LARGE SCALE GENOMIC DNA]</scope>
    <source>
        <strain evidence="7 8">DSM 27148</strain>
    </source>
</reference>
<keyword evidence="8" id="KW-1185">Reference proteome</keyword>
<feature type="transmembrane region" description="Helical" evidence="6">
    <location>
        <begin position="254"/>
        <end position="272"/>
    </location>
</feature>
<name>A0A419VUJ5_9BACT</name>
<comment type="subcellular location">
    <subcellularLocation>
        <location evidence="1">Membrane</location>
        <topology evidence="1">Multi-pass membrane protein</topology>
    </subcellularLocation>
</comment>
<dbReference type="InterPro" id="IPR045863">
    <property type="entry name" value="CorA_TM1_TM2"/>
</dbReference>
<dbReference type="Gene3D" id="1.20.58.340">
    <property type="entry name" value="Magnesium transport protein CorA, transmembrane region"/>
    <property type="match status" value="2"/>
</dbReference>
<dbReference type="InterPro" id="IPR002523">
    <property type="entry name" value="MgTranspt_CorA/ZnTranspt_ZntB"/>
</dbReference>
<sequence length="310" mass="35387">MLKIFKSFGGYIEIPQAEKGCWINVVQPSPAEIQQLQEEFDVPEDLIRDILDVDERPRYEIDDDWSLIILRIPVESPHNGVPYNTLPLGIVTINGVTITLCSTPNEVLPFEQSALYRGQNQLIHDEVNFIIKLFLRSGTTYLRYLKQINQQTARIEDELERSIQNKELNKLLKMEKCLVYFITSLKANEIVLAKLRNSLKRNLNEVNEDLLEDAIIENKQALEMSQIYSDIQAGMMDAFASVISNNLNVVMKQLASISIILMIPTLIASLYGMNVPNAFENSKWAFPIIIAISVFMSGLGVFIFRKKDLF</sequence>
<dbReference type="InterPro" id="IPR047199">
    <property type="entry name" value="CorA-like"/>
</dbReference>
<keyword evidence="4 6" id="KW-1133">Transmembrane helix</keyword>
<dbReference type="CDD" id="cd12827">
    <property type="entry name" value="EcCorA_ZntB-like_u2"/>
    <property type="match status" value="1"/>
</dbReference>
<dbReference type="EMBL" id="RAPN01000006">
    <property type="protein sequence ID" value="RKD85067.1"/>
    <property type="molecule type" value="Genomic_DNA"/>
</dbReference>
<comment type="caution">
    <text evidence="7">The sequence shown here is derived from an EMBL/GenBank/DDBJ whole genome shotgun (WGS) entry which is preliminary data.</text>
</comment>
<keyword evidence="3 6" id="KW-0812">Transmembrane</keyword>
<dbReference type="SUPFAM" id="SSF144083">
    <property type="entry name" value="Magnesium transport protein CorA, transmembrane region"/>
    <property type="match status" value="1"/>
</dbReference>
<dbReference type="RefSeq" id="WP_120275713.1">
    <property type="nucleotide sequence ID" value="NZ_RAPN01000006.1"/>
</dbReference>
<dbReference type="GO" id="GO:0016020">
    <property type="term" value="C:membrane"/>
    <property type="evidence" value="ECO:0007669"/>
    <property type="project" value="UniProtKB-SubCell"/>
</dbReference>
<dbReference type="PANTHER" id="PTHR47891">
    <property type="entry name" value="TRANSPORTER-RELATED"/>
    <property type="match status" value="1"/>
</dbReference>
<evidence type="ECO:0000256" key="3">
    <source>
        <dbReference type="ARBA" id="ARBA00022692"/>
    </source>
</evidence>
<evidence type="ECO:0000256" key="6">
    <source>
        <dbReference type="SAM" id="Phobius"/>
    </source>
</evidence>
<dbReference type="GO" id="GO:0046873">
    <property type="term" value="F:metal ion transmembrane transporter activity"/>
    <property type="evidence" value="ECO:0007669"/>
    <property type="project" value="InterPro"/>
</dbReference>
<feature type="transmembrane region" description="Helical" evidence="6">
    <location>
        <begin position="284"/>
        <end position="304"/>
    </location>
</feature>